<proteinExistence type="predicted"/>
<feature type="region of interest" description="Disordered" evidence="1">
    <location>
        <begin position="1"/>
        <end position="57"/>
    </location>
</feature>
<keyword evidence="3" id="KW-1185">Reference proteome</keyword>
<protein>
    <submittedName>
        <fullName evidence="2">Uncharacterized protein</fullName>
    </submittedName>
</protein>
<name>A0A0D3AWJ3_BRAOL</name>
<feature type="compositionally biased region" description="Basic and acidic residues" evidence="1">
    <location>
        <begin position="36"/>
        <end position="55"/>
    </location>
</feature>
<dbReference type="Proteomes" id="UP000032141">
    <property type="component" value="Chromosome C2"/>
</dbReference>
<feature type="compositionally biased region" description="Pro residues" evidence="1">
    <location>
        <begin position="11"/>
        <end position="27"/>
    </location>
</feature>
<dbReference type="Gramene" id="Bo2g147840.1">
    <property type="protein sequence ID" value="Bo2g147840.1"/>
    <property type="gene ID" value="Bo2g147840"/>
</dbReference>
<dbReference type="HOGENOM" id="CLU_1367895_0_0_1"/>
<dbReference type="AlphaFoldDB" id="A0A0D3AWJ3"/>
<evidence type="ECO:0000256" key="1">
    <source>
        <dbReference type="SAM" id="MobiDB-lite"/>
    </source>
</evidence>
<evidence type="ECO:0000313" key="3">
    <source>
        <dbReference type="Proteomes" id="UP000032141"/>
    </source>
</evidence>
<reference evidence="2 3" key="1">
    <citation type="journal article" date="2014" name="Genome Biol.">
        <title>Transcriptome and methylome profiling reveals relics of genome dominance in the mesopolyploid Brassica oleracea.</title>
        <authorList>
            <person name="Parkin I.A."/>
            <person name="Koh C."/>
            <person name="Tang H."/>
            <person name="Robinson S.J."/>
            <person name="Kagale S."/>
            <person name="Clarke W.E."/>
            <person name="Town C.D."/>
            <person name="Nixon J."/>
            <person name="Krishnakumar V."/>
            <person name="Bidwell S.L."/>
            <person name="Denoeud F."/>
            <person name="Belcram H."/>
            <person name="Links M.G."/>
            <person name="Just J."/>
            <person name="Clarke C."/>
            <person name="Bender T."/>
            <person name="Huebert T."/>
            <person name="Mason A.S."/>
            <person name="Pires J.C."/>
            <person name="Barker G."/>
            <person name="Moore J."/>
            <person name="Walley P.G."/>
            <person name="Manoli S."/>
            <person name="Batley J."/>
            <person name="Edwards D."/>
            <person name="Nelson M.N."/>
            <person name="Wang X."/>
            <person name="Paterson A.H."/>
            <person name="King G."/>
            <person name="Bancroft I."/>
            <person name="Chalhoub B."/>
            <person name="Sharpe A.G."/>
        </authorList>
    </citation>
    <scope>NUCLEOTIDE SEQUENCE</scope>
    <source>
        <strain evidence="2 3">cv. TO1000</strain>
    </source>
</reference>
<reference evidence="2" key="2">
    <citation type="submission" date="2015-03" db="UniProtKB">
        <authorList>
            <consortium name="EnsemblPlants"/>
        </authorList>
    </citation>
    <scope>IDENTIFICATION</scope>
</reference>
<dbReference type="EnsemblPlants" id="Bo2g147840.1">
    <property type="protein sequence ID" value="Bo2g147840.1"/>
    <property type="gene ID" value="Bo2g147840"/>
</dbReference>
<organism evidence="2 3">
    <name type="scientific">Brassica oleracea var. oleracea</name>
    <dbReference type="NCBI Taxonomy" id="109376"/>
    <lineage>
        <taxon>Eukaryota</taxon>
        <taxon>Viridiplantae</taxon>
        <taxon>Streptophyta</taxon>
        <taxon>Embryophyta</taxon>
        <taxon>Tracheophyta</taxon>
        <taxon>Spermatophyta</taxon>
        <taxon>Magnoliopsida</taxon>
        <taxon>eudicotyledons</taxon>
        <taxon>Gunneridae</taxon>
        <taxon>Pentapetalae</taxon>
        <taxon>rosids</taxon>
        <taxon>malvids</taxon>
        <taxon>Brassicales</taxon>
        <taxon>Brassicaceae</taxon>
        <taxon>Brassiceae</taxon>
        <taxon>Brassica</taxon>
    </lineage>
</organism>
<accession>A0A0D3AWJ3</accession>
<sequence length="200" mass="23525">MEMNEYKCNDPPSPPSPPSPPLPPSPPSLTSLKRKREGEREREREKEREKERESPPELVAGATVCRDHVQLATTDKRPRIVFVWRRIQSRTAVCRIVWRSQPTLVDRLSRRLEVSINRLRACVTEHFFGETNKYVIFGRTWCYWTFLSDFIWAWVRVVGFMGFYITGYCWWPVVLSVRETGVTLLYDDASGVTRCPPYRR</sequence>
<evidence type="ECO:0000313" key="2">
    <source>
        <dbReference type="EnsemblPlants" id="Bo2g147840.1"/>
    </source>
</evidence>